<dbReference type="Pfam" id="PF00668">
    <property type="entry name" value="Condensation"/>
    <property type="match status" value="1"/>
</dbReference>
<sequence>MEHLLADLKKRGIRLSLQGDRLDIQAPRGALSQELRTELLKHREKLLALLRTARNTPALDVQALVSRPAERFQPFPLTDLQHAYWLGRAEGLEGNTATHFYLELDCQNLDVARLQTALRQLIQHHDMLRAVVDPSGMQRVLPEVEPYQILVQDFSGFPTDEAEQRVLQMREALSHRVCDPAVWPLFEVQVTHLPAGHDRLHFSMDMLFFDLGSLLLFFEQWKELYQQPHVHASLLPETPGPGFRDWVEQGRGVQPQSRTYWTERLDSLPAAPGLPLRLDPQARKAPRFARRQFRLPQESWEILKARALQHGLTPSGFLLAVYAEVLSRWSHTAHFTLNVTLVSQRPATLEGVAGNFTSVVLHEVDHQNPQLRFVDFARQVQQQLLSDLQHADFSGVAVLREWSKQRGTTLQAAMPVVFTSGLGKKGRDAGCLEGLGRQVFGITQTAQVWLDQQVMEVHGDLLCIWDAAEKVFEPGVLDEMFRAQHTLLLQLLQDETLWDIPDPLTLPAPQDNTPAFSVPLPESPLHADFVRQALEHPERVALISGLRTLTYGELLAAAVFVADQLQDVPAGEPVAVLMHRGWEQVVAVLGVLQAGGAYLPIEASLPLKRQRELLQISQTRHVLTQPSIEHEVPAGPWKTLAVQAGQQSTLAERHQKTLHLPLDQLAYIIFTSGTTGVPKGVMVDHRGASNTIQSINQMFQVGPEDRILMVSSLAFDLSVYDLFGLLGAGGAVVLPDADRHQDPMHWQDLLQKHQVTLWNSAPQLMQMLTSTPHTAQLSRLRTVLLSGDFIPLDLPDRIRAQHPQAQVVSLGGATEASIWSIFHPIGQVDPTWSSIPYGKALPNQSMQVLDAWLRPCPELVQGQIFIGGIGLAKGYWQDEEKTAARFIHHPRTGERLYDTGDLGHLDREGRIRIAGRADQQIKLRGHRIEPAEIEAVLQQHPAVRQAQVVLQKGPSEGRQLVAFIETSATDPHTLRQHLTQHLPDFMVPRHLVLLDQLPVSGNGKLDRQKLLDLASHLESGPEHLPPRNATEQQIFAIWQEVFVGMQFGVTDSFFDLGGDSVMATRLVRDLNACLPDFQLEMHDLFEHITVAELADFYQNQREVVLLEEVHTPQAAHSETQMLSDVQEAVLQMEGFDFGLPAREHARQPRHLLLTGATGWVGAHVLFELLLQTRATVSCLVRASHLREGQQRLMAALQRHGLMLHPGWQQRIEVVCGDLDAPMLGLERPVWERLAAELDGIYHLGASLNLMVRPHYADHRQTNTLSALTLTKLATQIVQKPLFFLSPMTVGRRYHQGQFEVLHEEKSYGPQGLMTGYAQSKWAAEQVLLAAARRELPVRIYRTSHALPSSNGHIKPEDTYWNVLRVACQTGVIPEWEHSRLNGMPVDILARLLVEDTLSGDVYRGIIHLDNHHPLSIQDILQAMLGREAPVLPLQDWLELCRQKAEMLPDVGAALARWLFAEQNADSTVQRMFFPHPIDTTHFTSRQLESRLSHLTPTRYWQQLGAQLKGLQT</sequence>
<dbReference type="PROSITE" id="PS50075">
    <property type="entry name" value="CARRIER"/>
    <property type="match status" value="1"/>
</dbReference>
<dbReference type="InterPro" id="IPR010071">
    <property type="entry name" value="AA_adenyl_dom"/>
</dbReference>
<evidence type="ECO:0000256" key="3">
    <source>
        <dbReference type="ARBA" id="ARBA00022450"/>
    </source>
</evidence>
<dbReference type="SUPFAM" id="SSF51735">
    <property type="entry name" value="NAD(P)-binding Rossmann-fold domains"/>
    <property type="match status" value="1"/>
</dbReference>
<comment type="pathway">
    <text evidence="2">Siderophore biosynthesis.</text>
</comment>
<dbReference type="InterPro" id="IPR057737">
    <property type="entry name" value="Condensation_MtbB-like"/>
</dbReference>
<dbReference type="InterPro" id="IPR006162">
    <property type="entry name" value="Ppantetheine_attach_site"/>
</dbReference>
<dbReference type="InterPro" id="IPR045851">
    <property type="entry name" value="AMP-bd_C_sf"/>
</dbReference>
<proteinExistence type="predicted"/>
<accession>A0ABQ2D390</accession>
<dbReference type="Gene3D" id="3.30.300.30">
    <property type="match status" value="1"/>
</dbReference>
<dbReference type="SUPFAM" id="SSF47336">
    <property type="entry name" value="ACP-like"/>
    <property type="match status" value="1"/>
</dbReference>
<comment type="cofactor">
    <cofactor evidence="1">
        <name>pantetheine 4'-phosphate</name>
        <dbReference type="ChEBI" id="CHEBI:47942"/>
    </cofactor>
</comment>
<keyword evidence="3" id="KW-0596">Phosphopantetheine</keyword>
<keyword evidence="8" id="KW-1185">Reference proteome</keyword>
<organism evidence="7 8">
    <name type="scientific">Deinococcus roseus</name>
    <dbReference type="NCBI Taxonomy" id="392414"/>
    <lineage>
        <taxon>Bacteria</taxon>
        <taxon>Thermotogati</taxon>
        <taxon>Deinococcota</taxon>
        <taxon>Deinococci</taxon>
        <taxon>Deinococcales</taxon>
        <taxon>Deinococcaceae</taxon>
        <taxon>Deinococcus</taxon>
    </lineage>
</organism>
<dbReference type="InterPro" id="IPR041464">
    <property type="entry name" value="TubC_N"/>
</dbReference>
<dbReference type="Gene3D" id="3.30.559.10">
    <property type="entry name" value="Chloramphenicol acetyltransferase-like domain"/>
    <property type="match status" value="1"/>
</dbReference>
<dbReference type="InterPro" id="IPR013120">
    <property type="entry name" value="FAR_NAD-bd"/>
</dbReference>
<dbReference type="Pfam" id="PF00501">
    <property type="entry name" value="AMP-binding"/>
    <property type="match status" value="1"/>
</dbReference>
<dbReference type="PANTHER" id="PTHR45527">
    <property type="entry name" value="NONRIBOSOMAL PEPTIDE SYNTHETASE"/>
    <property type="match status" value="1"/>
</dbReference>
<dbReference type="PROSITE" id="PS00012">
    <property type="entry name" value="PHOSPHOPANTETHEINE"/>
    <property type="match status" value="1"/>
</dbReference>
<dbReference type="Proteomes" id="UP000632222">
    <property type="component" value="Unassembled WGS sequence"/>
</dbReference>
<dbReference type="Gene3D" id="3.40.50.12780">
    <property type="entry name" value="N-terminal domain of ligase-like"/>
    <property type="match status" value="1"/>
</dbReference>
<evidence type="ECO:0000256" key="2">
    <source>
        <dbReference type="ARBA" id="ARBA00004924"/>
    </source>
</evidence>
<dbReference type="CDD" id="cd19535">
    <property type="entry name" value="Cyc_NRPS"/>
    <property type="match status" value="1"/>
</dbReference>
<gene>
    <name evidence="7" type="ORF">GCM10008938_31320</name>
</gene>
<dbReference type="NCBIfam" id="TIGR01733">
    <property type="entry name" value="AA-adenyl-dom"/>
    <property type="match status" value="1"/>
</dbReference>
<evidence type="ECO:0000259" key="6">
    <source>
        <dbReference type="PROSITE" id="PS50075"/>
    </source>
</evidence>
<dbReference type="Gene3D" id="1.10.1200.10">
    <property type="entry name" value="ACP-like"/>
    <property type="match status" value="1"/>
</dbReference>
<dbReference type="InterPro" id="IPR036736">
    <property type="entry name" value="ACP-like_sf"/>
</dbReference>
<reference evidence="8" key="1">
    <citation type="journal article" date="2019" name="Int. J. Syst. Evol. Microbiol.">
        <title>The Global Catalogue of Microorganisms (GCM) 10K type strain sequencing project: providing services to taxonomists for standard genome sequencing and annotation.</title>
        <authorList>
            <consortium name="The Broad Institute Genomics Platform"/>
            <consortium name="The Broad Institute Genome Sequencing Center for Infectious Disease"/>
            <person name="Wu L."/>
            <person name="Ma J."/>
        </authorList>
    </citation>
    <scope>NUCLEOTIDE SEQUENCE [LARGE SCALE GENOMIC DNA]</scope>
    <source>
        <strain evidence="8">JCM 14370</strain>
    </source>
</reference>
<dbReference type="SUPFAM" id="SSF52777">
    <property type="entry name" value="CoA-dependent acyltransferases"/>
    <property type="match status" value="2"/>
</dbReference>
<dbReference type="InterPro" id="IPR000873">
    <property type="entry name" value="AMP-dep_synth/lig_dom"/>
</dbReference>
<dbReference type="Gene3D" id="3.30.559.30">
    <property type="entry name" value="Nonribosomal peptide synthetase, condensation domain"/>
    <property type="match status" value="1"/>
</dbReference>
<dbReference type="Pfam" id="PF07993">
    <property type="entry name" value="NAD_binding_4"/>
    <property type="match status" value="1"/>
</dbReference>
<comment type="caution">
    <text evidence="7">The sequence shown here is derived from an EMBL/GenBank/DDBJ whole genome shotgun (WGS) entry which is preliminary data.</text>
</comment>
<feature type="domain" description="Carrier" evidence="6">
    <location>
        <begin position="1025"/>
        <end position="1101"/>
    </location>
</feature>
<dbReference type="PANTHER" id="PTHR45527:SF10">
    <property type="entry name" value="PYOCHELIN SYNTHASE PCHF"/>
    <property type="match status" value="1"/>
</dbReference>
<evidence type="ECO:0000313" key="8">
    <source>
        <dbReference type="Proteomes" id="UP000632222"/>
    </source>
</evidence>
<dbReference type="CDD" id="cd12114">
    <property type="entry name" value="A_NRPS_TlmIV_like"/>
    <property type="match status" value="1"/>
</dbReference>
<keyword evidence="5" id="KW-0436">Ligase</keyword>
<dbReference type="InterPro" id="IPR020845">
    <property type="entry name" value="AMP-binding_CS"/>
</dbReference>
<dbReference type="InterPro" id="IPR009081">
    <property type="entry name" value="PP-bd_ACP"/>
</dbReference>
<dbReference type="InterPro" id="IPR036291">
    <property type="entry name" value="NAD(P)-bd_dom_sf"/>
</dbReference>
<dbReference type="InterPro" id="IPR042099">
    <property type="entry name" value="ANL_N_sf"/>
</dbReference>
<dbReference type="InterPro" id="IPR044894">
    <property type="entry name" value="TubC_N_sf"/>
</dbReference>
<dbReference type="InterPro" id="IPR023213">
    <property type="entry name" value="CAT-like_dom_sf"/>
</dbReference>
<dbReference type="EMBL" id="BMOD01000012">
    <property type="protein sequence ID" value="GGJ42835.1"/>
    <property type="molecule type" value="Genomic_DNA"/>
</dbReference>
<dbReference type="Pfam" id="PF13193">
    <property type="entry name" value="AMP-binding_C"/>
    <property type="match status" value="1"/>
</dbReference>
<dbReference type="Pfam" id="PF00550">
    <property type="entry name" value="PP-binding"/>
    <property type="match status" value="1"/>
</dbReference>
<name>A0ABQ2D390_9DEIO</name>
<dbReference type="RefSeq" id="WP_189003980.1">
    <property type="nucleotide sequence ID" value="NZ_BMOD01000012.1"/>
</dbReference>
<evidence type="ECO:0000256" key="5">
    <source>
        <dbReference type="ARBA" id="ARBA00022598"/>
    </source>
</evidence>
<dbReference type="Gene3D" id="3.40.50.720">
    <property type="entry name" value="NAD(P)-binding Rossmann-like Domain"/>
    <property type="match status" value="1"/>
</dbReference>
<dbReference type="InterPro" id="IPR025110">
    <property type="entry name" value="AMP-bd_C"/>
</dbReference>
<dbReference type="PROSITE" id="PS00455">
    <property type="entry name" value="AMP_BINDING"/>
    <property type="match status" value="1"/>
</dbReference>
<dbReference type="SUPFAM" id="SSF56801">
    <property type="entry name" value="Acetyl-CoA synthetase-like"/>
    <property type="match status" value="1"/>
</dbReference>
<dbReference type="Gene3D" id="1.10.10.1830">
    <property type="entry name" value="Non-ribosomal peptide synthase, adenylation domain"/>
    <property type="match status" value="1"/>
</dbReference>
<dbReference type="Pfam" id="PF18563">
    <property type="entry name" value="TubC_N"/>
    <property type="match status" value="1"/>
</dbReference>
<dbReference type="InterPro" id="IPR001242">
    <property type="entry name" value="Condensation_dom"/>
</dbReference>
<evidence type="ECO:0000256" key="4">
    <source>
        <dbReference type="ARBA" id="ARBA00022553"/>
    </source>
</evidence>
<evidence type="ECO:0000256" key="1">
    <source>
        <dbReference type="ARBA" id="ARBA00001957"/>
    </source>
</evidence>
<protein>
    <recommendedName>
        <fullName evidence="6">Carrier domain-containing protein</fullName>
    </recommendedName>
</protein>
<keyword evidence="4" id="KW-0597">Phosphoprotein</keyword>
<evidence type="ECO:0000313" key="7">
    <source>
        <dbReference type="EMBL" id="GGJ42835.1"/>
    </source>
</evidence>